<keyword evidence="2 5" id="KW-0812">Transmembrane</keyword>
<dbReference type="AlphaFoldDB" id="A0A8S1C085"/>
<dbReference type="InterPro" id="IPR020846">
    <property type="entry name" value="MFS_dom"/>
</dbReference>
<evidence type="ECO:0000259" key="6">
    <source>
        <dbReference type="PROSITE" id="PS50850"/>
    </source>
</evidence>
<feature type="transmembrane region" description="Helical" evidence="5">
    <location>
        <begin position="178"/>
        <end position="199"/>
    </location>
</feature>
<dbReference type="CDD" id="cd17317">
    <property type="entry name" value="MFS_SLC22"/>
    <property type="match status" value="1"/>
</dbReference>
<sequence length="551" mass="60583">MDSDIDNLMGHIGEFGKYQMRQFLLHILAGGTAGVHMLSLVTVAATPDHRCLVDGVESAFNATYNDPDMRQYIPVVDGEFDSCHLYDSNNDTITCNQWVYDNQYYRSSRVIDWNMICDHRWMAAVSQSVFMFGVFTGAVVLGSLADRFGRKTIFCLSGLLQLILGVSVAFFSEYYSFLFMRYLLGIFGSAGAYITGFVLTMELVGPSKRTICGISFQASFALGVMLVALWGALIGDRVMLQVVYGLHSLLIIPHFWIMDESPRWLWSQGRIHEAVSIVERAAKINGQDAPDRAFYVSRGMSGMRTKEEMELNTPKAGIIDLVRTPNLRAKTLNCALNWFANSIVYYGLSLNTGKLLGNPYLMLFIVGLVEWPSYIATVLLMDRTGRRSLISSTMLLGGFACLLAVFIPNGTVVTVIVMIGKFFIAASFAIIYNYTAEMFPTVVRNTALGVGSMCARLSGALTPMIGLLDSLDKTLPTVIFASLALLAGALALFLPETAGKPMPQTLEEGEEFGKGDTAFSSCFGGARRRTASLAVPEQSTPRNDIALNIRD</sequence>
<dbReference type="PROSITE" id="PS50850">
    <property type="entry name" value="MFS"/>
    <property type="match status" value="1"/>
</dbReference>
<evidence type="ECO:0000256" key="3">
    <source>
        <dbReference type="ARBA" id="ARBA00022989"/>
    </source>
</evidence>
<dbReference type="PANTHER" id="PTHR24064">
    <property type="entry name" value="SOLUTE CARRIER FAMILY 22 MEMBER"/>
    <property type="match status" value="1"/>
</dbReference>
<feature type="transmembrane region" description="Helical" evidence="5">
    <location>
        <begin position="153"/>
        <end position="172"/>
    </location>
</feature>
<proteinExistence type="predicted"/>
<feature type="transmembrane region" description="Helical" evidence="5">
    <location>
        <begin position="23"/>
        <end position="45"/>
    </location>
</feature>
<evidence type="ECO:0000256" key="2">
    <source>
        <dbReference type="ARBA" id="ARBA00022692"/>
    </source>
</evidence>
<evidence type="ECO:0000313" key="8">
    <source>
        <dbReference type="Proteomes" id="UP000494165"/>
    </source>
</evidence>
<feature type="domain" description="Major facilitator superfamily (MFS) profile" evidence="6">
    <location>
        <begin position="23"/>
        <end position="499"/>
    </location>
</feature>
<dbReference type="EMBL" id="CADEPI010000009">
    <property type="protein sequence ID" value="CAB3362633.1"/>
    <property type="molecule type" value="Genomic_DNA"/>
</dbReference>
<evidence type="ECO:0000256" key="5">
    <source>
        <dbReference type="SAM" id="Phobius"/>
    </source>
</evidence>
<evidence type="ECO:0000313" key="7">
    <source>
        <dbReference type="EMBL" id="CAB3362633.1"/>
    </source>
</evidence>
<feature type="transmembrane region" description="Helical" evidence="5">
    <location>
        <begin position="121"/>
        <end position="141"/>
    </location>
</feature>
<dbReference type="Proteomes" id="UP000494165">
    <property type="component" value="Unassembled WGS sequence"/>
</dbReference>
<keyword evidence="8" id="KW-1185">Reference proteome</keyword>
<feature type="transmembrane region" description="Helical" evidence="5">
    <location>
        <begin position="388"/>
        <end position="407"/>
    </location>
</feature>
<feature type="transmembrane region" description="Helical" evidence="5">
    <location>
        <begin position="211"/>
        <end position="232"/>
    </location>
</feature>
<dbReference type="OrthoDB" id="5141738at2759"/>
<dbReference type="Gene3D" id="1.20.1250.20">
    <property type="entry name" value="MFS general substrate transporter like domains"/>
    <property type="match status" value="1"/>
</dbReference>
<dbReference type="InterPro" id="IPR036259">
    <property type="entry name" value="MFS_trans_sf"/>
</dbReference>
<evidence type="ECO:0000256" key="4">
    <source>
        <dbReference type="ARBA" id="ARBA00023136"/>
    </source>
</evidence>
<dbReference type="GO" id="GO:0016020">
    <property type="term" value="C:membrane"/>
    <property type="evidence" value="ECO:0007669"/>
    <property type="project" value="UniProtKB-SubCell"/>
</dbReference>
<dbReference type="GO" id="GO:0022857">
    <property type="term" value="F:transmembrane transporter activity"/>
    <property type="evidence" value="ECO:0007669"/>
    <property type="project" value="InterPro"/>
</dbReference>
<feature type="transmembrane region" description="Helical" evidence="5">
    <location>
        <begin position="446"/>
        <end position="468"/>
    </location>
</feature>
<dbReference type="Pfam" id="PF00083">
    <property type="entry name" value="Sugar_tr"/>
    <property type="match status" value="1"/>
</dbReference>
<keyword evidence="4 5" id="KW-0472">Membrane</keyword>
<gene>
    <name evidence="7" type="ORF">CLODIP_2_CD14276</name>
</gene>
<feature type="transmembrane region" description="Helical" evidence="5">
    <location>
        <begin position="331"/>
        <end position="348"/>
    </location>
</feature>
<dbReference type="SUPFAM" id="SSF103473">
    <property type="entry name" value="MFS general substrate transporter"/>
    <property type="match status" value="1"/>
</dbReference>
<protein>
    <recommendedName>
        <fullName evidence="6">Major facilitator superfamily (MFS) profile domain-containing protein</fullName>
    </recommendedName>
</protein>
<feature type="transmembrane region" description="Helical" evidence="5">
    <location>
        <begin position="238"/>
        <end position="257"/>
    </location>
</feature>
<keyword evidence="3 5" id="KW-1133">Transmembrane helix</keyword>
<comment type="caution">
    <text evidence="7">The sequence shown here is derived from an EMBL/GenBank/DDBJ whole genome shotgun (WGS) entry which is preliminary data.</text>
</comment>
<organism evidence="7 8">
    <name type="scientific">Cloeon dipterum</name>
    <dbReference type="NCBI Taxonomy" id="197152"/>
    <lineage>
        <taxon>Eukaryota</taxon>
        <taxon>Metazoa</taxon>
        <taxon>Ecdysozoa</taxon>
        <taxon>Arthropoda</taxon>
        <taxon>Hexapoda</taxon>
        <taxon>Insecta</taxon>
        <taxon>Pterygota</taxon>
        <taxon>Palaeoptera</taxon>
        <taxon>Ephemeroptera</taxon>
        <taxon>Pisciforma</taxon>
        <taxon>Baetidae</taxon>
        <taxon>Cloeon</taxon>
    </lineage>
</organism>
<comment type="subcellular location">
    <subcellularLocation>
        <location evidence="1">Membrane</location>
        <topology evidence="1">Multi-pass membrane protein</topology>
    </subcellularLocation>
</comment>
<feature type="transmembrane region" description="Helical" evidence="5">
    <location>
        <begin position="360"/>
        <end position="381"/>
    </location>
</feature>
<feature type="transmembrane region" description="Helical" evidence="5">
    <location>
        <begin position="413"/>
        <end position="434"/>
    </location>
</feature>
<evidence type="ECO:0000256" key="1">
    <source>
        <dbReference type="ARBA" id="ARBA00004141"/>
    </source>
</evidence>
<feature type="transmembrane region" description="Helical" evidence="5">
    <location>
        <begin position="474"/>
        <end position="494"/>
    </location>
</feature>
<name>A0A8S1C085_9INSE</name>
<reference evidence="7 8" key="1">
    <citation type="submission" date="2020-04" db="EMBL/GenBank/DDBJ databases">
        <authorList>
            <person name="Alioto T."/>
            <person name="Alioto T."/>
            <person name="Gomez Garrido J."/>
        </authorList>
    </citation>
    <scope>NUCLEOTIDE SEQUENCE [LARGE SCALE GENOMIC DNA]</scope>
</reference>
<accession>A0A8S1C085</accession>
<dbReference type="InterPro" id="IPR005828">
    <property type="entry name" value="MFS_sugar_transport-like"/>
</dbReference>